<keyword evidence="2" id="KW-1185">Reference proteome</keyword>
<accession>A0A940X2H7</accession>
<comment type="caution">
    <text evidence="1">The sequence shown here is derived from an EMBL/GenBank/DDBJ whole genome shotgun (WGS) entry which is preliminary data.</text>
</comment>
<dbReference type="PANTHER" id="PTHR38471">
    <property type="entry name" value="FOUR HELIX BUNDLE PROTEIN"/>
    <property type="match status" value="1"/>
</dbReference>
<evidence type="ECO:0000313" key="1">
    <source>
        <dbReference type="EMBL" id="MBP3984177.1"/>
    </source>
</evidence>
<evidence type="ECO:0000313" key="2">
    <source>
        <dbReference type="Proteomes" id="UP000673447"/>
    </source>
</evidence>
<dbReference type="AlphaFoldDB" id="A0A940X2H7"/>
<gene>
    <name evidence="1" type="ORF">J5837_07010</name>
</gene>
<dbReference type="InterPro" id="IPR012657">
    <property type="entry name" value="23S_rRNA-intervening_sequence"/>
</dbReference>
<reference evidence="1" key="1">
    <citation type="journal article" date="2016" name="Int. J. Syst. Evol. Microbiol.">
        <title>Pseudoxanthomonas helianthi sp. nov., isolated from roots of Jerusalem artichoke (Helianthus tuberosus).</title>
        <authorList>
            <person name="Kittiwongwattana C."/>
            <person name="Thawai C."/>
        </authorList>
    </citation>
    <scope>NUCLEOTIDE SEQUENCE</scope>
    <source>
        <strain evidence="1">110414</strain>
    </source>
</reference>
<dbReference type="SUPFAM" id="SSF158446">
    <property type="entry name" value="IVS-encoded protein-like"/>
    <property type="match status" value="1"/>
</dbReference>
<dbReference type="Gene3D" id="1.20.1440.60">
    <property type="entry name" value="23S rRNA-intervening sequence"/>
    <property type="match status" value="1"/>
</dbReference>
<dbReference type="Proteomes" id="UP000673447">
    <property type="component" value="Unassembled WGS sequence"/>
</dbReference>
<dbReference type="Pfam" id="PF05635">
    <property type="entry name" value="23S_rRNA_IVP"/>
    <property type="match status" value="1"/>
</dbReference>
<organism evidence="1 2">
    <name type="scientific">Pseudoxanthomonas helianthi</name>
    <dbReference type="NCBI Taxonomy" id="1453541"/>
    <lineage>
        <taxon>Bacteria</taxon>
        <taxon>Pseudomonadati</taxon>
        <taxon>Pseudomonadota</taxon>
        <taxon>Gammaproteobacteria</taxon>
        <taxon>Lysobacterales</taxon>
        <taxon>Lysobacteraceae</taxon>
        <taxon>Pseudoxanthomonas</taxon>
    </lineage>
</organism>
<dbReference type="RefSeq" id="WP_210535960.1">
    <property type="nucleotide sequence ID" value="NZ_JAGKTC010000001.1"/>
</dbReference>
<dbReference type="EMBL" id="JAGKTC010000001">
    <property type="protein sequence ID" value="MBP3984177.1"/>
    <property type="molecule type" value="Genomic_DNA"/>
</dbReference>
<sequence length="117" mass="12964">MWDRAVELVPKIYAVARRLPSGSDANLGVRMREAAVSVADNIALGQAQPDPRDFLQHLSLARGSLAELQDLLILAGSMECLSALELRRLETAITELFRPLQRLDEVVLRQSAINDSR</sequence>
<dbReference type="PANTHER" id="PTHR38471:SF2">
    <property type="entry name" value="FOUR HELIX BUNDLE PROTEIN"/>
    <property type="match status" value="1"/>
</dbReference>
<dbReference type="InterPro" id="IPR036583">
    <property type="entry name" value="23S_rRNA_IVS_sf"/>
</dbReference>
<reference evidence="1" key="2">
    <citation type="submission" date="2021-03" db="EMBL/GenBank/DDBJ databases">
        <authorList>
            <person name="Cao W."/>
        </authorList>
    </citation>
    <scope>NUCLEOTIDE SEQUENCE</scope>
    <source>
        <strain evidence="1">110414</strain>
    </source>
</reference>
<dbReference type="NCBIfam" id="TIGR02436">
    <property type="entry name" value="four helix bundle protein"/>
    <property type="match status" value="1"/>
</dbReference>
<protein>
    <submittedName>
        <fullName evidence="1">Four helix bundle protein</fullName>
    </submittedName>
</protein>
<name>A0A940X2H7_9GAMM</name>
<proteinExistence type="predicted"/>